<comment type="caution">
    <text evidence="6">The sequence shown here is derived from an EMBL/GenBank/DDBJ whole genome shotgun (WGS) entry which is preliminary data.</text>
</comment>
<dbReference type="Pfam" id="PF00004">
    <property type="entry name" value="AAA"/>
    <property type="match status" value="1"/>
</dbReference>
<keyword evidence="4" id="KW-0653">Protein transport</keyword>
<keyword evidence="4" id="KW-0813">Transport</keyword>
<keyword evidence="2 4" id="KW-0547">Nucleotide-binding</keyword>
<sequence>MVVKNGPHKKTQTEALEHFLSRGITNWGNPVASLLEDGQLYIQQARATEASGLVSVLLEGPPNSGKTALAAQLAKLSDFPFVKVCSPEDMIGFTETAKCLQIRKTSARRHGSAVSVYRRPSCPESFSTGTRDGRFRRERRFLQAGLGEDTERPSGRQDFHWYQKAAGFNRHGETDGRGFESIQIPYEDARGGRPRPRHHYTIRVIATLGITYAYHTHALTRHKCTYLYIKTPNQSSHRELTLRFRLEKLRDRLRRCERMY</sequence>
<evidence type="ECO:0000256" key="4">
    <source>
        <dbReference type="RuleBase" id="RU367045"/>
    </source>
</evidence>
<dbReference type="GO" id="GO:0046872">
    <property type="term" value="F:metal ion binding"/>
    <property type="evidence" value="ECO:0007669"/>
    <property type="project" value="UniProtKB-UniRule"/>
</dbReference>
<reference evidence="6" key="1">
    <citation type="submission" date="2022-03" db="EMBL/GenBank/DDBJ databases">
        <authorList>
            <person name="Lindestad O."/>
        </authorList>
    </citation>
    <scope>NUCLEOTIDE SEQUENCE</scope>
</reference>
<dbReference type="GO" id="GO:0006891">
    <property type="term" value="P:intra-Golgi vesicle-mediated transport"/>
    <property type="evidence" value="ECO:0007669"/>
    <property type="project" value="TreeGrafter"/>
</dbReference>
<proteinExistence type="inferred from homology"/>
<comment type="similarity">
    <text evidence="1 4">Belongs to the AAA ATPase family.</text>
</comment>
<dbReference type="GO" id="GO:0016887">
    <property type="term" value="F:ATP hydrolysis activity"/>
    <property type="evidence" value="ECO:0007669"/>
    <property type="project" value="InterPro"/>
</dbReference>
<dbReference type="GO" id="GO:0043001">
    <property type="term" value="P:Golgi to plasma membrane protein transport"/>
    <property type="evidence" value="ECO:0007669"/>
    <property type="project" value="TreeGrafter"/>
</dbReference>
<dbReference type="FunFam" id="3.40.50.300:FF:000166">
    <property type="entry name" value="vesicle-fusing ATPase isoform X1"/>
    <property type="match status" value="1"/>
</dbReference>
<dbReference type="SUPFAM" id="SSF52540">
    <property type="entry name" value="P-loop containing nucleoside triphosphate hydrolases"/>
    <property type="match status" value="1"/>
</dbReference>
<comment type="catalytic activity">
    <reaction evidence="4">
        <text>ATP + H2O = ADP + phosphate + H(+)</text>
        <dbReference type="Rhea" id="RHEA:13065"/>
        <dbReference type="ChEBI" id="CHEBI:15377"/>
        <dbReference type="ChEBI" id="CHEBI:15378"/>
        <dbReference type="ChEBI" id="CHEBI:30616"/>
        <dbReference type="ChEBI" id="CHEBI:43474"/>
        <dbReference type="ChEBI" id="CHEBI:456216"/>
        <dbReference type="EC" id="3.6.4.6"/>
    </reaction>
</comment>
<accession>A0A8S4RVP7</accession>
<dbReference type="Gene3D" id="3.40.50.300">
    <property type="entry name" value="P-loop containing nucleotide triphosphate hydrolases"/>
    <property type="match status" value="1"/>
</dbReference>
<dbReference type="EMBL" id="CAKXAJ010025577">
    <property type="protein sequence ID" value="CAH2241499.1"/>
    <property type="molecule type" value="Genomic_DNA"/>
</dbReference>
<keyword evidence="4" id="KW-0931">ER-Golgi transport</keyword>
<dbReference type="AlphaFoldDB" id="A0A8S4RVP7"/>
<dbReference type="InterPro" id="IPR039812">
    <property type="entry name" value="Vesicle-fus_ATPase"/>
</dbReference>
<dbReference type="GO" id="GO:0035494">
    <property type="term" value="P:SNARE complex disassembly"/>
    <property type="evidence" value="ECO:0007669"/>
    <property type="project" value="InterPro"/>
</dbReference>
<keyword evidence="4" id="KW-0963">Cytoplasm</keyword>
<evidence type="ECO:0000259" key="5">
    <source>
        <dbReference type="Pfam" id="PF00004"/>
    </source>
</evidence>
<evidence type="ECO:0000256" key="2">
    <source>
        <dbReference type="ARBA" id="ARBA00022741"/>
    </source>
</evidence>
<feature type="domain" description="ATPase AAA-type core" evidence="5">
    <location>
        <begin position="56"/>
        <end position="95"/>
    </location>
</feature>
<dbReference type="OrthoDB" id="9982946at2759"/>
<keyword evidence="4" id="KW-0460">Magnesium</keyword>
<evidence type="ECO:0000313" key="7">
    <source>
        <dbReference type="Proteomes" id="UP000838756"/>
    </source>
</evidence>
<keyword evidence="4" id="KW-0378">Hydrolase</keyword>
<organism evidence="6 7">
    <name type="scientific">Pararge aegeria aegeria</name>
    <dbReference type="NCBI Taxonomy" id="348720"/>
    <lineage>
        <taxon>Eukaryota</taxon>
        <taxon>Metazoa</taxon>
        <taxon>Ecdysozoa</taxon>
        <taxon>Arthropoda</taxon>
        <taxon>Hexapoda</taxon>
        <taxon>Insecta</taxon>
        <taxon>Pterygota</taxon>
        <taxon>Neoptera</taxon>
        <taxon>Endopterygota</taxon>
        <taxon>Lepidoptera</taxon>
        <taxon>Glossata</taxon>
        <taxon>Ditrysia</taxon>
        <taxon>Papilionoidea</taxon>
        <taxon>Nymphalidae</taxon>
        <taxon>Satyrinae</taxon>
        <taxon>Satyrini</taxon>
        <taxon>Parargina</taxon>
        <taxon>Pararge</taxon>
    </lineage>
</organism>
<name>A0A8S4RVP7_9NEOP</name>
<dbReference type="Proteomes" id="UP000838756">
    <property type="component" value="Unassembled WGS sequence"/>
</dbReference>
<protein>
    <recommendedName>
        <fullName evidence="4">Vesicle-fusing ATPase</fullName>
        <ecNumber evidence="4">3.6.4.6</ecNumber>
    </recommendedName>
</protein>
<dbReference type="GO" id="GO:0005524">
    <property type="term" value="F:ATP binding"/>
    <property type="evidence" value="ECO:0007669"/>
    <property type="project" value="UniProtKB-UniRule"/>
</dbReference>
<dbReference type="PANTHER" id="PTHR23078">
    <property type="entry name" value="VESICULAR-FUSION PROTEIN NSF"/>
    <property type="match status" value="1"/>
</dbReference>
<keyword evidence="7" id="KW-1185">Reference proteome</keyword>
<evidence type="ECO:0000256" key="1">
    <source>
        <dbReference type="ARBA" id="ARBA00006914"/>
    </source>
</evidence>
<keyword evidence="3 4" id="KW-0067">ATP-binding</keyword>
<evidence type="ECO:0000256" key="3">
    <source>
        <dbReference type="ARBA" id="ARBA00022840"/>
    </source>
</evidence>
<keyword evidence="4" id="KW-0479">Metal-binding</keyword>
<dbReference type="InterPro" id="IPR003959">
    <property type="entry name" value="ATPase_AAA_core"/>
</dbReference>
<dbReference type="PANTHER" id="PTHR23078:SF3">
    <property type="entry name" value="VESICLE-FUSING ATPASE"/>
    <property type="match status" value="1"/>
</dbReference>
<evidence type="ECO:0000313" key="6">
    <source>
        <dbReference type="EMBL" id="CAH2241499.1"/>
    </source>
</evidence>
<dbReference type="InterPro" id="IPR027417">
    <property type="entry name" value="P-loop_NTPase"/>
</dbReference>
<comment type="function">
    <text evidence="4">Required for vesicle-mediated transport. Catalyzes the fusion of transport vesicles within the Golgi cisternae. Is also required for transport from the endoplasmic reticulum to the Golgi stack. Seems to function as a fusion protein required for the delivery of cargo proteins to all compartments of the Golgi stack independent of vesicle origin.</text>
</comment>
<comment type="cofactor">
    <cofactor evidence="4">
        <name>Mg(2+)</name>
        <dbReference type="ChEBI" id="CHEBI:18420"/>
    </cofactor>
    <text evidence="4">Binds 1 Mg(2+) ion per subunit.</text>
</comment>
<comment type="subcellular location">
    <subcellularLocation>
        <location evidence="4">Cytoplasm</location>
    </subcellularLocation>
</comment>
<dbReference type="EC" id="3.6.4.6" evidence="4"/>
<gene>
    <name evidence="6" type="primary">jg10666</name>
    <name evidence="6" type="ORF">PAEG_LOCUS17934</name>
</gene>
<dbReference type="GO" id="GO:0005795">
    <property type="term" value="C:Golgi stack"/>
    <property type="evidence" value="ECO:0007669"/>
    <property type="project" value="TreeGrafter"/>
</dbReference>